<keyword evidence="1" id="KW-0812">Transmembrane</keyword>
<organism evidence="2 3">
    <name type="scientific">Niastella soli</name>
    <dbReference type="NCBI Taxonomy" id="2821487"/>
    <lineage>
        <taxon>Bacteria</taxon>
        <taxon>Pseudomonadati</taxon>
        <taxon>Bacteroidota</taxon>
        <taxon>Chitinophagia</taxon>
        <taxon>Chitinophagales</taxon>
        <taxon>Chitinophagaceae</taxon>
        <taxon>Niastella</taxon>
    </lineage>
</organism>
<keyword evidence="3" id="KW-1185">Reference proteome</keyword>
<keyword evidence="1" id="KW-0472">Membrane</keyword>
<feature type="transmembrane region" description="Helical" evidence="1">
    <location>
        <begin position="327"/>
        <end position="345"/>
    </location>
</feature>
<gene>
    <name evidence="2" type="ORF">J7I42_11560</name>
</gene>
<feature type="transmembrane region" description="Helical" evidence="1">
    <location>
        <begin position="179"/>
        <end position="198"/>
    </location>
</feature>
<feature type="transmembrane region" description="Helical" evidence="1">
    <location>
        <begin position="278"/>
        <end position="296"/>
    </location>
</feature>
<feature type="transmembrane region" description="Helical" evidence="1">
    <location>
        <begin position="137"/>
        <end position="159"/>
    </location>
</feature>
<dbReference type="Proteomes" id="UP000677244">
    <property type="component" value="Unassembled WGS sequence"/>
</dbReference>
<keyword evidence="1" id="KW-1133">Transmembrane helix</keyword>
<evidence type="ECO:0000256" key="1">
    <source>
        <dbReference type="SAM" id="Phobius"/>
    </source>
</evidence>
<feature type="transmembrane region" description="Helical" evidence="1">
    <location>
        <begin position="82"/>
        <end position="100"/>
    </location>
</feature>
<evidence type="ECO:0000313" key="3">
    <source>
        <dbReference type="Proteomes" id="UP000677244"/>
    </source>
</evidence>
<sequence>MLNTKKQQPWIYSLPLDGLFILLPPFVSLLIVFLLPGLFKKGQGIPVFWWIVLIVCIDVAHVYSTLYRTYFDKDTFGKQKNILIGIPVIGFIVGVMLYAINDMLFWQVLAYLAVFHFVRQQYGFMRIYSRKETFNKWYYRIDQVTIYTATIYPLLYWHLNAPRNFNWFVEGDFVYFRSQPLLVIASGLYVLIMAAYLVKETVFIVKEKYVNVPRNLVIAGTFLSWYFGIVYYNGDMAFTLLNVVSHGVPYMALIWVYGKKKTESAVGGGYSKLIAKFFSRYGVVLFLFSMVILAYVEEGFWDAWIWKEHKTAFSLFYIFSFQPSKEALALLIPLLALPQITHYLIDGYIWKVSRGHIPYKHS</sequence>
<protein>
    <submittedName>
        <fullName evidence="2">Uncharacterized protein</fullName>
    </submittedName>
</protein>
<accession>A0ABS3YST3</accession>
<dbReference type="RefSeq" id="WP_209138939.1">
    <property type="nucleotide sequence ID" value="NZ_JAGHKO010000001.1"/>
</dbReference>
<reference evidence="2 3" key="1">
    <citation type="submission" date="2021-03" db="EMBL/GenBank/DDBJ databases">
        <title>Assistant Professor.</title>
        <authorList>
            <person name="Huq M.A."/>
        </authorList>
    </citation>
    <scope>NUCLEOTIDE SEQUENCE [LARGE SCALE GENOMIC DNA]</scope>
    <source>
        <strain evidence="2 3">MAH-29</strain>
    </source>
</reference>
<name>A0ABS3YST3_9BACT</name>
<evidence type="ECO:0000313" key="2">
    <source>
        <dbReference type="EMBL" id="MBO9200904.1"/>
    </source>
</evidence>
<feature type="transmembrane region" description="Helical" evidence="1">
    <location>
        <begin position="106"/>
        <end position="125"/>
    </location>
</feature>
<feature type="transmembrane region" description="Helical" evidence="1">
    <location>
        <begin position="47"/>
        <end position="70"/>
    </location>
</feature>
<feature type="transmembrane region" description="Helical" evidence="1">
    <location>
        <begin position="210"/>
        <end position="232"/>
    </location>
</feature>
<proteinExistence type="predicted"/>
<feature type="transmembrane region" description="Helical" evidence="1">
    <location>
        <begin position="238"/>
        <end position="257"/>
    </location>
</feature>
<dbReference type="EMBL" id="JAGHKO010000001">
    <property type="protein sequence ID" value="MBO9200904.1"/>
    <property type="molecule type" value="Genomic_DNA"/>
</dbReference>
<feature type="transmembrane region" description="Helical" evidence="1">
    <location>
        <begin position="12"/>
        <end position="35"/>
    </location>
</feature>
<comment type="caution">
    <text evidence="2">The sequence shown here is derived from an EMBL/GenBank/DDBJ whole genome shotgun (WGS) entry which is preliminary data.</text>
</comment>